<protein>
    <submittedName>
        <fullName evidence="1">Uncharacterized protein</fullName>
    </submittedName>
</protein>
<dbReference type="AlphaFoldDB" id="A0A1F5JLW7"/>
<dbReference type="Proteomes" id="UP000177555">
    <property type="component" value="Unassembled WGS sequence"/>
</dbReference>
<gene>
    <name evidence="1" type="ORF">A2867_02240</name>
</gene>
<sequence>MKTLVTHINPHLDDIAAIWLFKKFHPDFKDAKIEFISASRDAAKEESEDKIFLGTGGGKFDEHKEGLDTCATSLVFEYLKKEKYLPEDEISQKALEKLIEWNRLIDTGKAPESQFDEFSIQAFIRTKDGSHKTSNKSVELGVEILERILAVLKRKQQSLKDWGGRQEFSTKFGRSFAVVSETINREFCREQGGDLFLMYNPKHKSVQFFTPSFDIDLEPVYNRLKILDPEASWFLHQSHHMVICGSASAPDSKPTKLSFEQLVTIIKSI</sequence>
<reference evidence="1 2" key="1">
    <citation type="journal article" date="2016" name="Nat. Commun.">
        <title>Thousands of microbial genomes shed light on interconnected biogeochemical processes in an aquifer system.</title>
        <authorList>
            <person name="Anantharaman K."/>
            <person name="Brown C.T."/>
            <person name="Hug L.A."/>
            <person name="Sharon I."/>
            <person name="Castelle C.J."/>
            <person name="Probst A.J."/>
            <person name="Thomas B.C."/>
            <person name="Singh A."/>
            <person name="Wilkins M.J."/>
            <person name="Karaoz U."/>
            <person name="Brodie E.L."/>
            <person name="Williams K.H."/>
            <person name="Hubbard S.S."/>
            <person name="Banfield J.F."/>
        </authorList>
    </citation>
    <scope>NUCLEOTIDE SEQUENCE [LARGE SCALE GENOMIC DNA]</scope>
</reference>
<evidence type="ECO:0000313" key="1">
    <source>
        <dbReference type="EMBL" id="OGE29653.1"/>
    </source>
</evidence>
<accession>A0A1F5JLW7</accession>
<comment type="caution">
    <text evidence="1">The sequence shown here is derived from an EMBL/GenBank/DDBJ whole genome shotgun (WGS) entry which is preliminary data.</text>
</comment>
<evidence type="ECO:0000313" key="2">
    <source>
        <dbReference type="Proteomes" id="UP000177555"/>
    </source>
</evidence>
<dbReference type="EMBL" id="MFCP01000003">
    <property type="protein sequence ID" value="OGE29653.1"/>
    <property type="molecule type" value="Genomic_DNA"/>
</dbReference>
<organism evidence="1 2">
    <name type="scientific">Candidatus Daviesbacteria bacterium RIFCSPHIGHO2_01_FULL_40_11</name>
    <dbReference type="NCBI Taxonomy" id="1797762"/>
    <lineage>
        <taxon>Bacteria</taxon>
        <taxon>Candidatus Daviesiibacteriota</taxon>
    </lineage>
</organism>
<proteinExistence type="predicted"/>
<name>A0A1F5JLW7_9BACT</name>